<sequence>MNHQSKVLIVENNELNLKLFHDLLIIQNYEVMTSKNGLGIPALIENERPDLILMDIQLNGISGIDIIKELKKNPATSSIPIIAITAFAMKNDEAKISASGCDMYLPKPVSIDLFFQALHKFIEPNNKN</sequence>
<evidence type="ECO:0000313" key="5">
    <source>
        <dbReference type="Proteomes" id="UP001326613"/>
    </source>
</evidence>
<reference evidence="4 5" key="1">
    <citation type="submission" date="2022-10" db="EMBL/GenBank/DDBJ databases">
        <title>Host association and intracellularity evolved multiple times independently in the Rickettsiales.</title>
        <authorList>
            <person name="Castelli M."/>
            <person name="Nardi T."/>
            <person name="Gammuto L."/>
            <person name="Bellinzona G."/>
            <person name="Sabaneyeva E."/>
            <person name="Potekhin A."/>
            <person name="Serra V."/>
            <person name="Petroni G."/>
            <person name="Sassera D."/>
        </authorList>
    </citation>
    <scope>NUCLEOTIDE SEQUENCE [LARGE SCALE GENOMIC DNA]</scope>
    <source>
        <strain evidence="4 5">Kr 154-4</strain>
    </source>
</reference>
<dbReference type="RefSeq" id="WP_323738525.1">
    <property type="nucleotide sequence ID" value="NZ_CP112932.1"/>
</dbReference>
<organism evidence="4 5">
    <name type="scientific">Candidatus Trichorickettsia mobilis</name>
    <dbReference type="NCBI Taxonomy" id="1346319"/>
    <lineage>
        <taxon>Bacteria</taxon>
        <taxon>Pseudomonadati</taxon>
        <taxon>Pseudomonadota</taxon>
        <taxon>Alphaproteobacteria</taxon>
        <taxon>Rickettsiales</taxon>
        <taxon>Rickettsiaceae</taxon>
        <taxon>Rickettsieae</taxon>
        <taxon>Candidatus Trichorickettsia</taxon>
    </lineage>
</organism>
<dbReference type="PANTHER" id="PTHR44591">
    <property type="entry name" value="STRESS RESPONSE REGULATOR PROTEIN 1"/>
    <property type="match status" value="1"/>
</dbReference>
<keyword evidence="1 2" id="KW-0597">Phosphoprotein</keyword>
<dbReference type="InterPro" id="IPR001789">
    <property type="entry name" value="Sig_transdc_resp-reg_receiver"/>
</dbReference>
<feature type="modified residue" description="4-aspartylphosphate" evidence="2">
    <location>
        <position position="55"/>
    </location>
</feature>
<keyword evidence="5" id="KW-1185">Reference proteome</keyword>
<protein>
    <submittedName>
        <fullName evidence="4">Two-component system response regulator</fullName>
    </submittedName>
</protein>
<dbReference type="EMBL" id="CP112932">
    <property type="protein sequence ID" value="WPY00460.1"/>
    <property type="molecule type" value="Genomic_DNA"/>
</dbReference>
<dbReference type="PROSITE" id="PS50110">
    <property type="entry name" value="RESPONSE_REGULATORY"/>
    <property type="match status" value="1"/>
</dbReference>
<dbReference type="SMART" id="SM00448">
    <property type="entry name" value="REC"/>
    <property type="match status" value="1"/>
</dbReference>
<dbReference type="Pfam" id="PF00072">
    <property type="entry name" value="Response_reg"/>
    <property type="match status" value="1"/>
</dbReference>
<dbReference type="PANTHER" id="PTHR44591:SF3">
    <property type="entry name" value="RESPONSE REGULATORY DOMAIN-CONTAINING PROTEIN"/>
    <property type="match status" value="1"/>
</dbReference>
<dbReference type="InterPro" id="IPR050595">
    <property type="entry name" value="Bact_response_regulator"/>
</dbReference>
<name>A0ABZ0UTE0_9RICK</name>
<gene>
    <name evidence="4" type="ORF">Trichorick_00337</name>
</gene>
<proteinExistence type="predicted"/>
<evidence type="ECO:0000313" key="4">
    <source>
        <dbReference type="EMBL" id="WPY00460.1"/>
    </source>
</evidence>
<dbReference type="Gene3D" id="3.40.50.2300">
    <property type="match status" value="1"/>
</dbReference>
<feature type="domain" description="Response regulatory" evidence="3">
    <location>
        <begin position="6"/>
        <end position="122"/>
    </location>
</feature>
<dbReference type="SUPFAM" id="SSF52172">
    <property type="entry name" value="CheY-like"/>
    <property type="match status" value="1"/>
</dbReference>
<accession>A0ABZ0UTE0</accession>
<dbReference type="InterPro" id="IPR011006">
    <property type="entry name" value="CheY-like_superfamily"/>
</dbReference>
<evidence type="ECO:0000259" key="3">
    <source>
        <dbReference type="PROSITE" id="PS50110"/>
    </source>
</evidence>
<evidence type="ECO:0000256" key="1">
    <source>
        <dbReference type="ARBA" id="ARBA00022553"/>
    </source>
</evidence>
<evidence type="ECO:0000256" key="2">
    <source>
        <dbReference type="PROSITE-ProRule" id="PRU00169"/>
    </source>
</evidence>
<dbReference type="Proteomes" id="UP001326613">
    <property type="component" value="Chromosome"/>
</dbReference>